<sequence>MNLFQSLKSLKYKKKSGSVSGSISKLIALTVSAAVLIQSGYVYAAVGNEPTVNSYSATQNGQAVINNLKYTDMSKAAYDLKDAVYQNGALDLLKGFGNTQFNPNGTVSKEMALYLAYMAANRVQDITALGQALNAVRPAGQKKTNLQAVLYDGSLQLAANEGLITPQDLANALNADQSTLAAGDFRRGSAAQRQEFATWLAKALMLPPAYEEQELFNNFTDWNSTVAENVPYIEAILQNNIMSGDGNGKFNPTRAVTREEAARVLKNAEDIILPLKSMEKRTATIEDIQKTNDTSKGYRIDYTSFIVRNSDGLLDELITETRYQSPTTTSNEQTGKVQASLKTEIPVFKDGTITNSLSLKKGDRLEYIVGSEDKIIRYARVLSNSGEMSYVAAIVNSVGTAGRTINYTPLTQTIKYPDQAISNPVKKTANGNIVYENHSYSNNILNAITKAPVDMTSIKPEMVVVVGIQQNVVKEIAPVTVKKAREAGLTSGIVEENNPQLGYLSMYKADGSGPLELSALRIFNYDDPNNVEVYKNHQPADLEDIEPGDTVFVRIDDTGAVSSISSVDNYSVRYGKVISRKINSITVETDKGVLQYNTDGVNVIKSGKLSKLTQLKDGDRVKLLVNEAPNLTRLKEIIIESGDKLVANIYKGNFKSYNNLSNQIVLSDPWVFRRGTWVKDEAEPMKTLKLDEDFTAYFGGNAQPVKNLNKYLNGSVVYLVSQSDYGNNENVVMANFTNDLEVPYNDRVYTAGANKFTLQQAQTSISYDNGTIVVKDGRLVQGSSVTADDYTYVVANRDADSGTLVAGVVAIEKRAGTDTLQLFRGRISGIDEYKSVTLQSYSKLNGVNWDFANTPVTFTLNSNTRITDTDGIVGQGDFNSYNGATTFKNRTVYVLSDGTNAVEISTAPYGNVNITGTVITASGATYDDEGKLLTQPTALELRNVKYYNTSTKLYVNMADSKFNLLANSFIIKNNVRIQSSELKKGDKVRVLKKDTAVTGDAYIVIVEE</sequence>
<organism evidence="3 4">
    <name type="scientific">Ruminiclostridium cellobioparum subsp. termitidis CT1112</name>
    <dbReference type="NCBI Taxonomy" id="1195236"/>
    <lineage>
        <taxon>Bacteria</taxon>
        <taxon>Bacillati</taxon>
        <taxon>Bacillota</taxon>
        <taxon>Clostridia</taxon>
        <taxon>Eubacteriales</taxon>
        <taxon>Oscillospiraceae</taxon>
        <taxon>Ruminiclostridium</taxon>
    </lineage>
</organism>
<keyword evidence="4" id="KW-1185">Reference proteome</keyword>
<keyword evidence="1" id="KW-0677">Repeat</keyword>
<feature type="domain" description="SLH" evidence="2">
    <location>
        <begin position="216"/>
        <end position="279"/>
    </location>
</feature>
<dbReference type="PATRIC" id="fig|1195236.3.peg.2283"/>
<dbReference type="AlphaFoldDB" id="S0FK00"/>
<evidence type="ECO:0000313" key="3">
    <source>
        <dbReference type="EMBL" id="EMS72137.1"/>
    </source>
</evidence>
<evidence type="ECO:0000256" key="1">
    <source>
        <dbReference type="ARBA" id="ARBA00022737"/>
    </source>
</evidence>
<dbReference type="InterPro" id="IPR001119">
    <property type="entry name" value="SLH_dom"/>
</dbReference>
<comment type="caution">
    <text evidence="3">The sequence shown here is derived from an EMBL/GenBank/DDBJ whole genome shotgun (WGS) entry which is preliminary data.</text>
</comment>
<dbReference type="Pfam" id="PF00395">
    <property type="entry name" value="SLH"/>
    <property type="match status" value="1"/>
</dbReference>
<evidence type="ECO:0000313" key="4">
    <source>
        <dbReference type="Proteomes" id="UP000014155"/>
    </source>
</evidence>
<dbReference type="STRING" id="1195236.CTER_1983"/>
<proteinExistence type="predicted"/>
<name>S0FK00_RUMCE</name>
<accession>S0FK00</accession>
<dbReference type="Proteomes" id="UP000014155">
    <property type="component" value="Unassembled WGS sequence"/>
</dbReference>
<reference evidence="3 4" key="1">
    <citation type="journal article" date="2013" name="Genome Announc.">
        <title>Draft Genome Sequence of the Cellulolytic, Mesophilic, Anaerobic Bacterium Clostridium termitidis Strain CT1112 (DSM 5398).</title>
        <authorList>
            <person name="Lal S."/>
            <person name="Ramachandran U."/>
            <person name="Zhang X."/>
            <person name="Munir R."/>
            <person name="Sparling R."/>
            <person name="Levin D.B."/>
        </authorList>
    </citation>
    <scope>NUCLEOTIDE SEQUENCE [LARGE SCALE GENOMIC DNA]</scope>
    <source>
        <strain evidence="3 4">CT1112</strain>
    </source>
</reference>
<dbReference type="PROSITE" id="PS51272">
    <property type="entry name" value="SLH"/>
    <property type="match status" value="1"/>
</dbReference>
<evidence type="ECO:0000259" key="2">
    <source>
        <dbReference type="PROSITE" id="PS51272"/>
    </source>
</evidence>
<gene>
    <name evidence="3" type="ORF">CTER_1983</name>
</gene>
<dbReference type="eggNOG" id="ENOG5032VX2">
    <property type="taxonomic scope" value="Bacteria"/>
</dbReference>
<dbReference type="EMBL" id="AORV01000031">
    <property type="protein sequence ID" value="EMS72137.1"/>
    <property type="molecule type" value="Genomic_DNA"/>
</dbReference>
<protein>
    <submittedName>
        <fullName evidence="3">S-layer protein</fullName>
    </submittedName>
</protein>
<dbReference type="RefSeq" id="WP_004625652.1">
    <property type="nucleotide sequence ID" value="NZ_AORV01000031.1"/>
</dbReference>